<evidence type="ECO:0000259" key="4">
    <source>
        <dbReference type="PROSITE" id="PS51063"/>
    </source>
</evidence>
<dbReference type="NCBIfam" id="NF008365">
    <property type="entry name" value="PRK11161.1"/>
    <property type="match status" value="1"/>
</dbReference>
<dbReference type="Pfam" id="PF00027">
    <property type="entry name" value="cNMP_binding"/>
    <property type="match status" value="1"/>
</dbReference>
<dbReference type="FunFam" id="1.10.10.10:FF:000028">
    <property type="entry name" value="Fumarate/nitrate reduction transcriptional regulator Fnr"/>
    <property type="match status" value="1"/>
</dbReference>
<keyword evidence="6" id="KW-1185">Reference proteome</keyword>
<dbReference type="PANTHER" id="PTHR24567:SF75">
    <property type="entry name" value="FUMARATE AND NITRATE REDUCTION REGULATORY PROTEIN"/>
    <property type="match status" value="1"/>
</dbReference>
<dbReference type="CDD" id="cd00038">
    <property type="entry name" value="CAP_ED"/>
    <property type="match status" value="1"/>
</dbReference>
<dbReference type="Gene3D" id="2.60.120.10">
    <property type="entry name" value="Jelly Rolls"/>
    <property type="match status" value="1"/>
</dbReference>
<sequence length="276" mass="30404">MSTATVQEAAAALPVAARKAVHFIRAIDATPCAGVARQASAEERPSKRPAPVRCSGCSMRAVCMPADLTSAEFAKLDSMICSTRHVRRGDALYRARDEFQSIYAVRAGSFKTIVMHRDGREQVTGFQIAGEALGLDGVCTGHHNADAIALEDSVVCVIPFAQLETVCREIRSMQHHVHQIMSSEIVRESSLMMLLGTMSAEQRVAAFLLNLSQRFKALGYSAAEFHLRMTREEIGCYLGMKLETVSRMFSRFQRDKLVDTRGKQIRIVDPEGLALV</sequence>
<proteinExistence type="predicted"/>
<dbReference type="PRINTS" id="PR00034">
    <property type="entry name" value="HTHCRP"/>
</dbReference>
<dbReference type="InterPro" id="IPR014710">
    <property type="entry name" value="RmlC-like_jellyroll"/>
</dbReference>
<dbReference type="RefSeq" id="WP_175109932.1">
    <property type="nucleotide sequence ID" value="NZ_CADIKF010000006.1"/>
</dbReference>
<dbReference type="SMART" id="SM00100">
    <property type="entry name" value="cNMP"/>
    <property type="match status" value="1"/>
</dbReference>
<feature type="domain" description="HTH crp-type" evidence="4">
    <location>
        <begin position="198"/>
        <end position="271"/>
    </location>
</feature>
<evidence type="ECO:0000256" key="3">
    <source>
        <dbReference type="ARBA" id="ARBA00023163"/>
    </source>
</evidence>
<dbReference type="InterPro" id="IPR012318">
    <property type="entry name" value="HTH_CRP"/>
</dbReference>
<dbReference type="GO" id="GO:0005829">
    <property type="term" value="C:cytosol"/>
    <property type="evidence" value="ECO:0007669"/>
    <property type="project" value="TreeGrafter"/>
</dbReference>
<evidence type="ECO:0000256" key="2">
    <source>
        <dbReference type="ARBA" id="ARBA00023125"/>
    </source>
</evidence>
<dbReference type="Proteomes" id="UP000494329">
    <property type="component" value="Unassembled WGS sequence"/>
</dbReference>
<dbReference type="PROSITE" id="PS51063">
    <property type="entry name" value="HTH_CRP_2"/>
    <property type="match status" value="1"/>
</dbReference>
<dbReference type="InterPro" id="IPR050397">
    <property type="entry name" value="Env_Response_Regulators"/>
</dbReference>
<keyword evidence="1" id="KW-0805">Transcription regulation</keyword>
<protein>
    <recommendedName>
        <fullName evidence="4">HTH crp-type domain-containing protein</fullName>
    </recommendedName>
</protein>
<dbReference type="CDD" id="cd00092">
    <property type="entry name" value="HTH_CRP"/>
    <property type="match status" value="1"/>
</dbReference>
<dbReference type="GO" id="GO:0003700">
    <property type="term" value="F:DNA-binding transcription factor activity"/>
    <property type="evidence" value="ECO:0007669"/>
    <property type="project" value="TreeGrafter"/>
</dbReference>
<gene>
    <name evidence="5" type="ORF">LMG29739_01238</name>
</gene>
<reference evidence="5 6" key="1">
    <citation type="submission" date="2020-04" db="EMBL/GenBank/DDBJ databases">
        <authorList>
            <person name="De Canck E."/>
        </authorList>
    </citation>
    <scope>NUCLEOTIDE SEQUENCE [LARGE SCALE GENOMIC DNA]</scope>
    <source>
        <strain evidence="5 6">LMG 29739</strain>
    </source>
</reference>
<name>A0A6J5DDV3_9BURK</name>
<evidence type="ECO:0000313" key="6">
    <source>
        <dbReference type="Proteomes" id="UP000494329"/>
    </source>
</evidence>
<dbReference type="InterPro" id="IPR018490">
    <property type="entry name" value="cNMP-bd_dom_sf"/>
</dbReference>
<dbReference type="InterPro" id="IPR036390">
    <property type="entry name" value="WH_DNA-bd_sf"/>
</dbReference>
<dbReference type="EMBL" id="CADIKF010000006">
    <property type="protein sequence ID" value="CAB3751155.1"/>
    <property type="molecule type" value="Genomic_DNA"/>
</dbReference>
<dbReference type="SUPFAM" id="SSF51206">
    <property type="entry name" value="cAMP-binding domain-like"/>
    <property type="match status" value="1"/>
</dbReference>
<dbReference type="GO" id="GO:0003677">
    <property type="term" value="F:DNA binding"/>
    <property type="evidence" value="ECO:0007669"/>
    <property type="project" value="UniProtKB-KW"/>
</dbReference>
<dbReference type="Gene3D" id="1.10.10.10">
    <property type="entry name" value="Winged helix-like DNA-binding domain superfamily/Winged helix DNA-binding domain"/>
    <property type="match status" value="1"/>
</dbReference>
<dbReference type="PANTHER" id="PTHR24567">
    <property type="entry name" value="CRP FAMILY TRANSCRIPTIONAL REGULATORY PROTEIN"/>
    <property type="match status" value="1"/>
</dbReference>
<accession>A0A6J5DDV3</accession>
<evidence type="ECO:0000313" key="5">
    <source>
        <dbReference type="EMBL" id="CAB3751155.1"/>
    </source>
</evidence>
<dbReference type="AlphaFoldDB" id="A0A6J5DDV3"/>
<dbReference type="InterPro" id="IPR036388">
    <property type="entry name" value="WH-like_DNA-bd_sf"/>
</dbReference>
<dbReference type="SUPFAM" id="SSF46785">
    <property type="entry name" value="Winged helix' DNA-binding domain"/>
    <property type="match status" value="1"/>
</dbReference>
<organism evidence="5 6">
    <name type="scientific">Paraburkholderia solisilvae</name>
    <dbReference type="NCBI Taxonomy" id="624376"/>
    <lineage>
        <taxon>Bacteria</taxon>
        <taxon>Pseudomonadati</taxon>
        <taxon>Pseudomonadota</taxon>
        <taxon>Betaproteobacteria</taxon>
        <taxon>Burkholderiales</taxon>
        <taxon>Burkholderiaceae</taxon>
        <taxon>Paraburkholderia</taxon>
    </lineage>
</organism>
<dbReference type="Pfam" id="PF13545">
    <property type="entry name" value="HTH_Crp_2"/>
    <property type="match status" value="1"/>
</dbReference>
<evidence type="ECO:0000256" key="1">
    <source>
        <dbReference type="ARBA" id="ARBA00023015"/>
    </source>
</evidence>
<keyword evidence="2" id="KW-0238">DNA-binding</keyword>
<keyword evidence="3" id="KW-0804">Transcription</keyword>
<dbReference type="InterPro" id="IPR000595">
    <property type="entry name" value="cNMP-bd_dom"/>
</dbReference>
<dbReference type="SMART" id="SM00419">
    <property type="entry name" value="HTH_CRP"/>
    <property type="match status" value="1"/>
</dbReference>